<proteinExistence type="predicted"/>
<name>A0A9P8AS96_9AGAR</name>
<dbReference type="RefSeq" id="XP_043039395.1">
    <property type="nucleotide sequence ID" value="XM_043177209.1"/>
</dbReference>
<dbReference type="EMBL" id="MU250535">
    <property type="protein sequence ID" value="KAG7445895.1"/>
    <property type="molecule type" value="Genomic_DNA"/>
</dbReference>
<protein>
    <submittedName>
        <fullName evidence="2">Uncharacterized protein</fullName>
    </submittedName>
</protein>
<reference evidence="2" key="1">
    <citation type="submission" date="2020-11" db="EMBL/GenBank/DDBJ databases">
        <title>Adaptations for nitrogen fixation in a non-lichenized fungal sporocarp promotes dispersal by wood-feeding termites.</title>
        <authorList>
            <consortium name="DOE Joint Genome Institute"/>
            <person name="Koch R.A."/>
            <person name="Yoon G."/>
            <person name="Arayal U."/>
            <person name="Lail K."/>
            <person name="Amirebrahimi M."/>
            <person name="Labutti K."/>
            <person name="Lipzen A."/>
            <person name="Riley R."/>
            <person name="Barry K."/>
            <person name="Henrissat B."/>
            <person name="Grigoriev I.V."/>
            <person name="Herr J.R."/>
            <person name="Aime M.C."/>
        </authorList>
    </citation>
    <scope>NUCLEOTIDE SEQUENCE</scope>
    <source>
        <strain evidence="2">MCA 3950</strain>
    </source>
</reference>
<dbReference type="AlphaFoldDB" id="A0A9P8AS96"/>
<comment type="caution">
    <text evidence="2">The sequence shown here is derived from an EMBL/GenBank/DDBJ whole genome shotgun (WGS) entry which is preliminary data.</text>
</comment>
<dbReference type="Proteomes" id="UP000812287">
    <property type="component" value="Unassembled WGS sequence"/>
</dbReference>
<evidence type="ECO:0000256" key="1">
    <source>
        <dbReference type="SAM" id="MobiDB-lite"/>
    </source>
</evidence>
<sequence length="160" mass="18155">MNKERDPQDAEDKSKETQNTEDSRDALTEIMFSLKNQPVRDICVDGATQPLPETQAWAPDYPERKLGTSQYLSELCCDETSLVIHSRRQLRERSASELLLDNVRARWYFGVVDNDSVRSGHWNGGFGVNEQRSVTFSLASVTRSSPTSTTMARLVERRVS</sequence>
<keyword evidence="3" id="KW-1185">Reference proteome</keyword>
<gene>
    <name evidence="2" type="ORF">BT62DRAFT_1006078</name>
</gene>
<evidence type="ECO:0000313" key="3">
    <source>
        <dbReference type="Proteomes" id="UP000812287"/>
    </source>
</evidence>
<dbReference type="GeneID" id="66099496"/>
<evidence type="ECO:0000313" key="2">
    <source>
        <dbReference type="EMBL" id="KAG7445895.1"/>
    </source>
</evidence>
<feature type="region of interest" description="Disordered" evidence="1">
    <location>
        <begin position="1"/>
        <end position="25"/>
    </location>
</feature>
<accession>A0A9P8AS96</accession>
<organism evidence="2 3">
    <name type="scientific">Guyanagaster necrorhizus</name>
    <dbReference type="NCBI Taxonomy" id="856835"/>
    <lineage>
        <taxon>Eukaryota</taxon>
        <taxon>Fungi</taxon>
        <taxon>Dikarya</taxon>
        <taxon>Basidiomycota</taxon>
        <taxon>Agaricomycotina</taxon>
        <taxon>Agaricomycetes</taxon>
        <taxon>Agaricomycetidae</taxon>
        <taxon>Agaricales</taxon>
        <taxon>Marasmiineae</taxon>
        <taxon>Physalacriaceae</taxon>
        <taxon>Guyanagaster</taxon>
    </lineage>
</organism>